<dbReference type="Proteomes" id="UP000828390">
    <property type="component" value="Unassembled WGS sequence"/>
</dbReference>
<evidence type="ECO:0000313" key="1">
    <source>
        <dbReference type="EMBL" id="KAH3795302.1"/>
    </source>
</evidence>
<proteinExistence type="predicted"/>
<reference evidence="1" key="1">
    <citation type="journal article" date="2019" name="bioRxiv">
        <title>The Genome of the Zebra Mussel, Dreissena polymorpha: A Resource for Invasive Species Research.</title>
        <authorList>
            <person name="McCartney M.A."/>
            <person name="Auch B."/>
            <person name="Kono T."/>
            <person name="Mallez S."/>
            <person name="Zhang Y."/>
            <person name="Obille A."/>
            <person name="Becker A."/>
            <person name="Abrahante J.E."/>
            <person name="Garbe J."/>
            <person name="Badalamenti J.P."/>
            <person name="Herman A."/>
            <person name="Mangelson H."/>
            <person name="Liachko I."/>
            <person name="Sullivan S."/>
            <person name="Sone E.D."/>
            <person name="Koren S."/>
            <person name="Silverstein K.A.T."/>
            <person name="Beckman K.B."/>
            <person name="Gohl D.M."/>
        </authorList>
    </citation>
    <scope>NUCLEOTIDE SEQUENCE</scope>
    <source>
        <strain evidence="1">Duluth1</strain>
        <tissue evidence="1">Whole animal</tissue>
    </source>
</reference>
<organism evidence="1 2">
    <name type="scientific">Dreissena polymorpha</name>
    <name type="common">Zebra mussel</name>
    <name type="synonym">Mytilus polymorpha</name>
    <dbReference type="NCBI Taxonomy" id="45954"/>
    <lineage>
        <taxon>Eukaryota</taxon>
        <taxon>Metazoa</taxon>
        <taxon>Spiralia</taxon>
        <taxon>Lophotrochozoa</taxon>
        <taxon>Mollusca</taxon>
        <taxon>Bivalvia</taxon>
        <taxon>Autobranchia</taxon>
        <taxon>Heteroconchia</taxon>
        <taxon>Euheterodonta</taxon>
        <taxon>Imparidentia</taxon>
        <taxon>Neoheterodontei</taxon>
        <taxon>Myida</taxon>
        <taxon>Dreissenoidea</taxon>
        <taxon>Dreissenidae</taxon>
        <taxon>Dreissena</taxon>
    </lineage>
</organism>
<reference evidence="1" key="2">
    <citation type="submission" date="2020-11" db="EMBL/GenBank/DDBJ databases">
        <authorList>
            <person name="McCartney M.A."/>
            <person name="Auch B."/>
            <person name="Kono T."/>
            <person name="Mallez S."/>
            <person name="Becker A."/>
            <person name="Gohl D.M."/>
            <person name="Silverstein K.A.T."/>
            <person name="Koren S."/>
            <person name="Bechman K.B."/>
            <person name="Herman A."/>
            <person name="Abrahante J.E."/>
            <person name="Garbe J."/>
        </authorList>
    </citation>
    <scope>NUCLEOTIDE SEQUENCE</scope>
    <source>
        <strain evidence="1">Duluth1</strain>
        <tissue evidence="1">Whole animal</tissue>
    </source>
</reference>
<keyword evidence="2" id="KW-1185">Reference proteome</keyword>
<protein>
    <submittedName>
        <fullName evidence="1">Uncharacterized protein</fullName>
    </submittedName>
</protein>
<gene>
    <name evidence="1" type="ORF">DPMN_148852</name>
</gene>
<dbReference type="EMBL" id="JAIWYP010000007">
    <property type="protein sequence ID" value="KAH3795302.1"/>
    <property type="molecule type" value="Genomic_DNA"/>
</dbReference>
<name>A0A9D4FGC5_DREPO</name>
<accession>A0A9D4FGC5</accession>
<evidence type="ECO:0000313" key="2">
    <source>
        <dbReference type="Proteomes" id="UP000828390"/>
    </source>
</evidence>
<comment type="caution">
    <text evidence="1">The sequence shown here is derived from an EMBL/GenBank/DDBJ whole genome shotgun (WGS) entry which is preliminary data.</text>
</comment>
<dbReference type="AlphaFoldDB" id="A0A9D4FGC5"/>
<sequence length="55" mass="6520">MFIDQVDELAHLHSPVKRYPVCLLDHDTLRDLMVDRGVPDQIERAELDLRWQHIA</sequence>